<dbReference type="Pfam" id="PF14828">
    <property type="entry name" value="Amnionless"/>
    <property type="match status" value="1"/>
</dbReference>
<evidence type="ECO:0000256" key="4">
    <source>
        <dbReference type="ARBA" id="ARBA00022475"/>
    </source>
</evidence>
<feature type="region of interest" description="Disordered" evidence="10">
    <location>
        <begin position="343"/>
        <end position="364"/>
    </location>
</feature>
<reference evidence="12" key="1">
    <citation type="submission" date="2019-03" db="EMBL/GenBank/DDBJ databases">
        <authorList>
            <person name="Warren W.C."/>
            <person name="Johnson G.S."/>
        </authorList>
    </citation>
    <scope>NUCLEOTIDE SEQUENCE [LARGE SCALE GENOMIC DNA]</scope>
    <source>
        <strain evidence="12">Basenji</strain>
    </source>
</reference>
<keyword evidence="4" id="KW-1003">Cell membrane</keyword>
<reference evidence="12" key="2">
    <citation type="submission" date="2025-08" db="UniProtKB">
        <authorList>
            <consortium name="Ensembl"/>
        </authorList>
    </citation>
    <scope>IDENTIFICATION</scope>
</reference>
<sequence length="562" mass="60508">MGALGRALLWLQLCALARAAYKLWVPTTDFEAPANWSQNRTPCAGAVVQFPADKAVSVVVRASHGFSDMLLPRDGEFVLASGAGFGALDAGRDPDCGAGAPALFLDPDRFSWHDPRLWRSGDAARGLFSVDAERVPCRHDDVVFPPDASFRVGLGPGARPARVRSVQVLGQTFTRDEDLAAFLASRAGRLRFHGPGALRVGPGACADPSGCVCGDAEVQPWICAALLQPLGGRCPPAACPDALRPEGQCCDLCGAIVSLTHGPTFDIERYRARLLRAFLAKPSGSCRRQPGSRARPSGTARRRGRSARVRARGWRAAWRPGCCCCCWRWRRACCCCAALRGSGGLSASDWSPRPSRRPWASPTRCSTWRAPWGRFHAPRSLPQRSRREAAAPAAATSLTRCSPRPRPEQPRGWPAPTCAHRRPREMAPALRGPRPLPRTPCPPSPRIGWLCPIKRFLHPESVAPSGPPVPGLERGEPASVPVRLPTGERAPQNPALWPPAKGSSRHYPKIAVCRAAPRMWGRLPLEQGSEAAGEAGCPAPPAASRTASPFPRGTGLFWNAEE</sequence>
<evidence type="ECO:0000313" key="13">
    <source>
        <dbReference type="Proteomes" id="UP000694429"/>
    </source>
</evidence>
<dbReference type="GO" id="GO:0005886">
    <property type="term" value="C:plasma membrane"/>
    <property type="evidence" value="ECO:0007669"/>
    <property type="project" value="UniProtKB-SubCell"/>
</dbReference>
<dbReference type="PANTHER" id="PTHR14995:SF2">
    <property type="entry name" value="PROTEIN AMNIONLESS"/>
    <property type="match status" value="1"/>
</dbReference>
<keyword evidence="6 11" id="KW-0732">Signal</keyword>
<keyword evidence="8" id="KW-1133">Transmembrane helix</keyword>
<feature type="region of interest" description="Disordered" evidence="10">
    <location>
        <begin position="462"/>
        <end position="505"/>
    </location>
</feature>
<feature type="region of interest" description="Disordered" evidence="10">
    <location>
        <begin position="376"/>
        <end position="441"/>
    </location>
</feature>
<protein>
    <recommendedName>
        <fullName evidence="2">Protein amnionless</fullName>
    </recommendedName>
</protein>
<feature type="region of interest" description="Disordered" evidence="10">
    <location>
        <begin position="527"/>
        <end position="562"/>
    </location>
</feature>
<organism evidence="12 13">
    <name type="scientific">Canis lupus familiaris</name>
    <name type="common">Dog</name>
    <name type="synonym">Canis familiaris</name>
    <dbReference type="NCBI Taxonomy" id="9615"/>
    <lineage>
        <taxon>Eukaryota</taxon>
        <taxon>Metazoa</taxon>
        <taxon>Chordata</taxon>
        <taxon>Craniata</taxon>
        <taxon>Vertebrata</taxon>
        <taxon>Euteleostomi</taxon>
        <taxon>Mammalia</taxon>
        <taxon>Eutheria</taxon>
        <taxon>Laurasiatheria</taxon>
        <taxon>Carnivora</taxon>
        <taxon>Caniformia</taxon>
        <taxon>Canidae</taxon>
        <taxon>Canis</taxon>
    </lineage>
</organism>
<accession>A0A8C0LYZ8</accession>
<name>A0A8C0LYZ8_CANLF</name>
<feature type="signal peptide" evidence="11">
    <location>
        <begin position="1"/>
        <end position="19"/>
    </location>
</feature>
<evidence type="ECO:0000256" key="5">
    <source>
        <dbReference type="ARBA" id="ARBA00022692"/>
    </source>
</evidence>
<keyword evidence="7" id="KW-0653">Protein transport</keyword>
<dbReference type="Ensembl" id="ENSCAFT00030004314.1">
    <property type="protein sequence ID" value="ENSCAFP00030003825.1"/>
    <property type="gene ID" value="ENSCAFG00030002305.1"/>
</dbReference>
<evidence type="ECO:0000256" key="3">
    <source>
        <dbReference type="ARBA" id="ARBA00022448"/>
    </source>
</evidence>
<keyword evidence="9" id="KW-0472">Membrane</keyword>
<feature type="compositionally biased region" description="Low complexity" evidence="10">
    <location>
        <begin position="346"/>
        <end position="364"/>
    </location>
</feature>
<dbReference type="InterPro" id="IPR026112">
    <property type="entry name" value="AMN"/>
</dbReference>
<evidence type="ECO:0000256" key="8">
    <source>
        <dbReference type="ARBA" id="ARBA00022989"/>
    </source>
</evidence>
<evidence type="ECO:0000256" key="10">
    <source>
        <dbReference type="SAM" id="MobiDB-lite"/>
    </source>
</evidence>
<feature type="region of interest" description="Disordered" evidence="10">
    <location>
        <begin position="283"/>
        <end position="306"/>
    </location>
</feature>
<comment type="subcellular location">
    <subcellularLocation>
        <location evidence="1">Cell membrane</location>
        <topology evidence="1">Single-pass type I membrane protein</topology>
    </subcellularLocation>
</comment>
<dbReference type="Proteomes" id="UP000694429">
    <property type="component" value="Chromosome 8"/>
</dbReference>
<dbReference type="GO" id="GO:0015031">
    <property type="term" value="P:protein transport"/>
    <property type="evidence" value="ECO:0007669"/>
    <property type="project" value="UniProtKB-KW"/>
</dbReference>
<evidence type="ECO:0000256" key="11">
    <source>
        <dbReference type="SAM" id="SignalP"/>
    </source>
</evidence>
<proteinExistence type="predicted"/>
<evidence type="ECO:0000313" key="12">
    <source>
        <dbReference type="Ensembl" id="ENSCAFP00030003825.1"/>
    </source>
</evidence>
<feature type="compositionally biased region" description="Low complexity" evidence="10">
    <location>
        <begin position="528"/>
        <end position="552"/>
    </location>
</feature>
<evidence type="ECO:0000256" key="1">
    <source>
        <dbReference type="ARBA" id="ARBA00004251"/>
    </source>
</evidence>
<dbReference type="PANTHER" id="PTHR14995">
    <property type="entry name" value="AMNIONLESS"/>
    <property type="match status" value="1"/>
</dbReference>
<evidence type="ECO:0000256" key="9">
    <source>
        <dbReference type="ARBA" id="ARBA00023136"/>
    </source>
</evidence>
<evidence type="ECO:0000256" key="7">
    <source>
        <dbReference type="ARBA" id="ARBA00022927"/>
    </source>
</evidence>
<dbReference type="AlphaFoldDB" id="A0A8C0LYZ8"/>
<evidence type="ECO:0000256" key="2">
    <source>
        <dbReference type="ARBA" id="ARBA00021200"/>
    </source>
</evidence>
<feature type="chain" id="PRO_5034435653" description="Protein amnionless" evidence="11">
    <location>
        <begin position="20"/>
        <end position="562"/>
    </location>
</feature>
<keyword evidence="5" id="KW-0812">Transmembrane</keyword>
<keyword evidence="3" id="KW-0813">Transport</keyword>
<evidence type="ECO:0000256" key="6">
    <source>
        <dbReference type="ARBA" id="ARBA00022729"/>
    </source>
</evidence>